<feature type="region of interest" description="Disordered" evidence="1">
    <location>
        <begin position="546"/>
        <end position="593"/>
    </location>
</feature>
<accession>A0A086KVA1</accession>
<feature type="compositionally biased region" description="Basic and acidic residues" evidence="1">
    <location>
        <begin position="1064"/>
        <end position="1076"/>
    </location>
</feature>
<dbReference type="PANTHER" id="PTHR16525:SF0">
    <property type="entry name" value="PROTEIN C12ORF4"/>
    <property type="match status" value="1"/>
</dbReference>
<evidence type="ECO:0000256" key="1">
    <source>
        <dbReference type="SAM" id="MobiDB-lite"/>
    </source>
</evidence>
<dbReference type="OrthoDB" id="415359at2759"/>
<feature type="compositionally biased region" description="Polar residues" evidence="1">
    <location>
        <begin position="1373"/>
        <end position="1386"/>
    </location>
</feature>
<feature type="compositionally biased region" description="Polar residues" evidence="1">
    <location>
        <begin position="1167"/>
        <end position="1176"/>
    </location>
</feature>
<feature type="compositionally biased region" description="Polar residues" evidence="1">
    <location>
        <begin position="1046"/>
        <end position="1059"/>
    </location>
</feature>
<proteinExistence type="predicted"/>
<sequence length="1618" mass="174416">MASSECLSFLLRNVWDASTTPFRSGGGGHLVVHFPNRDLRRHPREEKLGIRENENRATRVEKTSLSFPGQFLIINLSGEEDLEEKLDILVASSCPSSSWSPARLRVLKIHLLRSLLINLNFLRPPILPLLLQPEWAFQHWLQTTERQSTRQHSRSLHQPRAGARVHQRGICVGSSAFPPLECVMLSLLSWRSLLFSSVEVGAAHALGIHPSVAETACATLLASVVAKETRTSSPGISVSDSLCPGAERWRTPSRVQQETDGYSVVVKHRGDEGTRMRLPTTRKKDGNAKAQTTSSASCSNLPSAVHDILSSAAVPGTSHALPASLCPRVALMRAIAYWYCLEQLQLPDPWPSSADADAGRDRWMRPGKPAVSASLPEQVSAPGTPGSDTFSLSLVGSPSTGSTAAARGFTREGLSGTEENGTGHSAFGMALEALPVSRSPNDGFSGDYAAYENAAGIYRGRFRARERNTPSCGSRLLKQLQDSFDSAMIAVLERQHESLVQLRERQSTEMEEACGRREEHVAREASGCSVSGHSVGCPMARRGVGGQETGTVFPDAAASKKSDRTNGSAGDSAAPEEYANGAEEAPSALGTRETQGAHTLHTYQAENVGRNQAPAFGQSVKKVLGIAGDQSIIDRNREEAAAVEALVLQHVSEFELLELHWRAERALLKQQHLQDLKDVAIDLYLLHKAALEGHDSPLILPALPSAQESDMLPADWHSHYRPDNQNVDADLQQKDTEGAAHYRGSKSTGQVLSEGRLVDMSNWWRTKANEGKDGLGEIVPTAGPPVFFSTPVTTLLEGTRFRPTNAPSKGEASLSRNGSRVIGAFSDSLPGTGAASHDHNGAFRSGAWQRQPHTLHPVLDIVTPTSLLRRFIEHRRRQQQKDAPQRTRKKLEERRLGEPQGVSVSSSRSNDTQPPRSRRHSYSDIVTRSGPVSREVGARQSRSSSSVLAAGMRPAPSFNHKGDGGNLSSSGTAPEKPIVFTSVVDVDALMGPAAWEAGLRSWPEENLLMRLKQHAVVPLMFGHQRKRSFVIRVCTGNVTDVAEHASSANAAGGQRSSGAGWSGVEERIPKKPDDSSCRSGTGASSSDRLEHSCGGVVDYLSGMTAVYDYHATECPSRAEFFWVDSVRSPLYTRHYCSDDVITGGPYPPRIGKSSGVDHAAGNAGVSSVTLSRQVPSSDPAIPTPLSSSAYAGQANSRGRASRQAASETEDHRGGHLLASASSRNGCSSFSLVGPTPSPLVAIVLPVTSSLKLQAPAYQQWRARTAAASDFVFPGIDEQHRMLDVYLSRRKAAQFKERQFCGILPSQQGDATAAAGQQGAVLSGHKASSPALNVGEIFVSRHSNNGGVSVVFHLVVSGTTSSRRSGEAVDEASPQRSQRNINQQTGSPWDITHGVGPTKQSSGVDSNGGESGVGQAERGERVSNTSLPERQKWDAIGDSNNLPNNESCLTPASARKERVETNQMDETRQWVTASVVEHDASLPCELQFGLKEILSVSNTTGIRTLVMPLLLMEGGTADCSLPFAQLQRRVFQVLRCVINELRSIADSSDRSPQLRQVVLVLPQQSQQHEAGKGVAREGDALAGDDGGECKAQDQRWIDGILKSTINFIRNSTHCCTLVK</sequence>
<feature type="region of interest" description="Disordered" evidence="1">
    <location>
        <begin position="1045"/>
        <end position="1089"/>
    </location>
</feature>
<feature type="compositionally biased region" description="Basic and acidic residues" evidence="1">
    <location>
        <begin position="879"/>
        <end position="897"/>
    </location>
</feature>
<evidence type="ECO:0000313" key="2">
    <source>
        <dbReference type="EMBL" id="KFG48319.1"/>
    </source>
</evidence>
<feature type="region of interest" description="Disordered" evidence="1">
    <location>
        <begin position="1360"/>
        <end position="1446"/>
    </location>
</feature>
<feature type="compositionally biased region" description="Polar residues" evidence="1">
    <location>
        <begin position="1437"/>
        <end position="1446"/>
    </location>
</feature>
<feature type="region of interest" description="Disordered" evidence="1">
    <location>
        <begin position="875"/>
        <end position="974"/>
    </location>
</feature>
<feature type="region of interest" description="Disordered" evidence="1">
    <location>
        <begin position="1167"/>
        <end position="1212"/>
    </location>
</feature>
<feature type="region of interest" description="Disordered" evidence="1">
    <location>
        <begin position="276"/>
        <end position="297"/>
    </location>
</feature>
<feature type="compositionally biased region" description="Polar residues" evidence="1">
    <location>
        <begin position="902"/>
        <end position="915"/>
    </location>
</feature>
<evidence type="ECO:0000313" key="3">
    <source>
        <dbReference type="Proteomes" id="UP000028837"/>
    </source>
</evidence>
<feature type="compositionally biased region" description="Polar residues" evidence="1">
    <location>
        <begin position="1184"/>
        <end position="1206"/>
    </location>
</feature>
<dbReference type="Proteomes" id="UP000028837">
    <property type="component" value="Unassembled WGS sequence"/>
</dbReference>
<dbReference type="GO" id="GO:0005737">
    <property type="term" value="C:cytoplasm"/>
    <property type="evidence" value="ECO:0007669"/>
    <property type="project" value="TreeGrafter"/>
</dbReference>
<protein>
    <submittedName>
        <fullName evidence="2">Uncharacterized protein</fullName>
    </submittedName>
</protein>
<dbReference type="Pfam" id="PF10154">
    <property type="entry name" value="Fy-3"/>
    <property type="match status" value="1"/>
</dbReference>
<name>A0A086KVA1_TOXGO</name>
<feature type="region of interest" description="Disordered" evidence="1">
    <location>
        <begin position="352"/>
        <end position="390"/>
    </location>
</feature>
<dbReference type="VEuPathDB" id="ToxoDB:TGDOM2_230650"/>
<reference evidence="2 3" key="1">
    <citation type="submission" date="2014-02" db="EMBL/GenBank/DDBJ databases">
        <authorList>
            <person name="Sibley D."/>
            <person name="Venepally P."/>
            <person name="Karamycheva S."/>
            <person name="Hadjithomas M."/>
            <person name="Khan A."/>
            <person name="Brunk B."/>
            <person name="Roos D."/>
            <person name="Caler E."/>
            <person name="Lorenzi H."/>
        </authorList>
    </citation>
    <scope>NUCLEOTIDE SEQUENCE [LARGE SCALE GENOMIC DNA]</scope>
    <source>
        <strain evidence="2 3">GAB2-2007-GAL-DOM2</strain>
    </source>
</reference>
<dbReference type="InterPro" id="IPR019311">
    <property type="entry name" value="Fy-3"/>
</dbReference>
<gene>
    <name evidence="2" type="ORF">TGDOM2_230650</name>
</gene>
<feature type="compositionally biased region" description="Low complexity" evidence="1">
    <location>
        <begin position="1077"/>
        <end position="1086"/>
    </location>
</feature>
<feature type="region of interest" description="Disordered" evidence="1">
    <location>
        <begin position="824"/>
        <end position="844"/>
    </location>
</feature>
<organism evidence="2 3">
    <name type="scientific">Toxoplasma gondii GAB2-2007-GAL-DOM2</name>
    <dbReference type="NCBI Taxonomy" id="1130820"/>
    <lineage>
        <taxon>Eukaryota</taxon>
        <taxon>Sar</taxon>
        <taxon>Alveolata</taxon>
        <taxon>Apicomplexa</taxon>
        <taxon>Conoidasida</taxon>
        <taxon>Coccidia</taxon>
        <taxon>Eucoccidiorida</taxon>
        <taxon>Eimeriorina</taxon>
        <taxon>Sarcocystidae</taxon>
        <taxon>Toxoplasma</taxon>
    </lineage>
</organism>
<dbReference type="EMBL" id="AHZU02000112">
    <property type="protein sequence ID" value="KFG48319.1"/>
    <property type="molecule type" value="Genomic_DNA"/>
</dbReference>
<dbReference type="PANTHER" id="PTHR16525">
    <property type="entry name" value="PROTEIN C12ORF4"/>
    <property type="match status" value="1"/>
</dbReference>
<comment type="caution">
    <text evidence="2">The sequence shown here is derived from an EMBL/GenBank/DDBJ whole genome shotgun (WGS) entry which is preliminary data.</text>
</comment>